<dbReference type="GO" id="GO:0005524">
    <property type="term" value="F:ATP binding"/>
    <property type="evidence" value="ECO:0007669"/>
    <property type="project" value="UniProtKB-KW"/>
</dbReference>
<dbReference type="Gene3D" id="1.20.120.330">
    <property type="entry name" value="Nucleotidyltransferases domain 2"/>
    <property type="match status" value="2"/>
</dbReference>
<name>A0A2V4NDW6_9RHOB</name>
<feature type="domain" description="Glutamate-ammonia ligase adenylyltransferase repeated" evidence="7">
    <location>
        <begin position="47"/>
        <end position="279"/>
    </location>
</feature>
<protein>
    <submittedName>
        <fullName evidence="9">Glutamine-synthetase adenylyltransferase</fullName>
    </submittedName>
</protein>
<dbReference type="Pfam" id="PF08335">
    <property type="entry name" value="GlnD_UR_UTase"/>
    <property type="match status" value="2"/>
</dbReference>
<dbReference type="InterPro" id="IPR013546">
    <property type="entry name" value="PII_UdlTrfase/GS_AdlTrfase"/>
</dbReference>
<dbReference type="OrthoDB" id="9759366at2"/>
<accession>A0A2V4NDW6</accession>
<evidence type="ECO:0000256" key="3">
    <source>
        <dbReference type="ARBA" id="ARBA00022741"/>
    </source>
</evidence>
<dbReference type="NCBIfam" id="NF008292">
    <property type="entry name" value="PRK11072.1"/>
    <property type="match status" value="1"/>
</dbReference>
<gene>
    <name evidence="9" type="ORF">DI396_05620</name>
</gene>
<evidence type="ECO:0000256" key="6">
    <source>
        <dbReference type="ARBA" id="ARBA00023268"/>
    </source>
</evidence>
<evidence type="ECO:0000256" key="2">
    <source>
        <dbReference type="ARBA" id="ARBA00022695"/>
    </source>
</evidence>
<dbReference type="CDD" id="cd05401">
    <property type="entry name" value="NT_GlnE_GlnD_like"/>
    <property type="match status" value="2"/>
</dbReference>
<dbReference type="PANTHER" id="PTHR30621">
    <property type="entry name" value="GLUTAMINE SYNTHETASE ADENYLYLTRANSFERASE"/>
    <property type="match status" value="1"/>
</dbReference>
<dbReference type="GO" id="GO:0000820">
    <property type="term" value="P:regulation of glutamine family amino acid metabolic process"/>
    <property type="evidence" value="ECO:0007669"/>
    <property type="project" value="TreeGrafter"/>
</dbReference>
<evidence type="ECO:0000256" key="5">
    <source>
        <dbReference type="ARBA" id="ARBA00022842"/>
    </source>
</evidence>
<evidence type="ECO:0000259" key="7">
    <source>
        <dbReference type="Pfam" id="PF03710"/>
    </source>
</evidence>
<dbReference type="InterPro" id="IPR043519">
    <property type="entry name" value="NT_sf"/>
</dbReference>
<keyword evidence="3" id="KW-0547">Nucleotide-binding</keyword>
<dbReference type="PANTHER" id="PTHR30621:SF0">
    <property type="entry name" value="BIFUNCTIONAL GLUTAMINE SYNTHETASE ADENYLYLTRANSFERASE_ADENYLYL-REMOVING ENZYME"/>
    <property type="match status" value="1"/>
</dbReference>
<evidence type="ECO:0000256" key="4">
    <source>
        <dbReference type="ARBA" id="ARBA00022840"/>
    </source>
</evidence>
<feature type="domain" description="PII-uridylyltransferase/Glutamine-synthetase adenylyltransferase" evidence="8">
    <location>
        <begin position="306"/>
        <end position="441"/>
    </location>
</feature>
<dbReference type="InterPro" id="IPR005190">
    <property type="entry name" value="GlnE_rpt_dom"/>
</dbReference>
<keyword evidence="4" id="KW-0067">ATP-binding</keyword>
<keyword evidence="5" id="KW-0460">Magnesium</keyword>
<dbReference type="InterPro" id="IPR023057">
    <property type="entry name" value="GlnE"/>
</dbReference>
<keyword evidence="6" id="KW-0511">Multifunctional enzyme</keyword>
<keyword evidence="1 9" id="KW-0808">Transferase</keyword>
<reference evidence="9 10" key="1">
    <citation type="submission" date="2018-05" db="EMBL/GenBank/DDBJ databases">
        <title>Oceanovita maritima gen. nov., sp. nov., a marine bacterium in the family Rhodobacteraceae isolated from surface seawater of Lundu port Xiamen, China.</title>
        <authorList>
            <person name="Hetharua B.H."/>
            <person name="Min D."/>
            <person name="Liao H."/>
            <person name="Tian Y."/>
        </authorList>
    </citation>
    <scope>NUCLEOTIDE SEQUENCE [LARGE SCALE GENOMIC DNA]</scope>
    <source>
        <strain evidence="9 10">FSX-11</strain>
    </source>
</reference>
<evidence type="ECO:0000313" key="9">
    <source>
        <dbReference type="EMBL" id="PYC48453.1"/>
    </source>
</evidence>
<organism evidence="9 10">
    <name type="scientific">Litorivita pollutaquae</name>
    <dbReference type="NCBI Taxonomy" id="2200892"/>
    <lineage>
        <taxon>Bacteria</taxon>
        <taxon>Pseudomonadati</taxon>
        <taxon>Pseudomonadota</taxon>
        <taxon>Alphaproteobacteria</taxon>
        <taxon>Rhodobacterales</taxon>
        <taxon>Paracoccaceae</taxon>
        <taxon>Litorivita</taxon>
    </lineage>
</organism>
<dbReference type="RefSeq" id="WP_110795188.1">
    <property type="nucleotide sequence ID" value="NZ_KZ826482.1"/>
</dbReference>
<feature type="domain" description="PII-uridylyltransferase/Glutamine-synthetase adenylyltransferase" evidence="8">
    <location>
        <begin position="810"/>
        <end position="892"/>
    </location>
</feature>
<dbReference type="Proteomes" id="UP000248012">
    <property type="component" value="Unassembled WGS sequence"/>
</dbReference>
<keyword evidence="2 9" id="KW-0548">Nucleotidyltransferase</keyword>
<evidence type="ECO:0000259" key="8">
    <source>
        <dbReference type="Pfam" id="PF08335"/>
    </source>
</evidence>
<dbReference type="GO" id="GO:0005829">
    <property type="term" value="C:cytosol"/>
    <property type="evidence" value="ECO:0007669"/>
    <property type="project" value="TreeGrafter"/>
</dbReference>
<dbReference type="SUPFAM" id="SSF81301">
    <property type="entry name" value="Nucleotidyltransferase"/>
    <property type="match status" value="2"/>
</dbReference>
<dbReference type="Gene3D" id="3.30.460.10">
    <property type="entry name" value="Beta Polymerase, domain 2"/>
    <property type="match status" value="2"/>
</dbReference>
<dbReference type="NCBIfam" id="NF010706">
    <property type="entry name" value="PRK14108.1"/>
    <property type="match status" value="1"/>
</dbReference>
<keyword evidence="10" id="KW-1185">Reference proteome</keyword>
<evidence type="ECO:0000313" key="10">
    <source>
        <dbReference type="Proteomes" id="UP000248012"/>
    </source>
</evidence>
<dbReference type="EMBL" id="QFVT01000003">
    <property type="protein sequence ID" value="PYC48453.1"/>
    <property type="molecule type" value="Genomic_DNA"/>
</dbReference>
<dbReference type="SUPFAM" id="SSF81593">
    <property type="entry name" value="Nucleotidyltransferase substrate binding subunit/domain"/>
    <property type="match status" value="2"/>
</dbReference>
<dbReference type="GO" id="GO:0008882">
    <property type="term" value="F:[glutamate-ammonia-ligase] adenylyltransferase activity"/>
    <property type="evidence" value="ECO:0007669"/>
    <property type="project" value="InterPro"/>
</dbReference>
<proteinExistence type="predicted"/>
<dbReference type="AlphaFoldDB" id="A0A2V4NDW6"/>
<comment type="caution">
    <text evidence="9">The sequence shown here is derived from an EMBL/GenBank/DDBJ whole genome shotgun (WGS) entry which is preliminary data.</text>
</comment>
<feature type="domain" description="Glutamate-ammonia ligase adenylyltransferase repeated" evidence="7">
    <location>
        <begin position="542"/>
        <end position="774"/>
    </location>
</feature>
<evidence type="ECO:0000256" key="1">
    <source>
        <dbReference type="ARBA" id="ARBA00022679"/>
    </source>
</evidence>
<dbReference type="Pfam" id="PF03710">
    <property type="entry name" value="GlnE"/>
    <property type="match status" value="2"/>
</dbReference>
<sequence length="965" mass="103351">MTEPNSFAARITRSPHAFDPARGAEARALFPEFSGAVAELITGAGGCSPYLLGLMARERDWIAAALEAPEAALAAQAEALRGVDAAQLPNALRQAKRRAALLTGLADLGGVWCLEEVTGALTDFAGLAADLAIKSAVGAEIKRGKLPGATEDDIATAGGITLLAMGKMGAGELNYSSDVDLICLFDESRYAPDDYHEARASLIRATRKMAATLSEITAEGYVFRTDLRLRPDPSVTPVCMSMEAAERYYESLGRTWERAAYIKARACAGDIAAGEQFLHTISPFVWRRHLDFAAIQDAHDMRLAIREHKGTGGAITLLGHDMKLGRGGIREIEFFTQTRQLIAGGRDPDLRDRRTVPSLHALAGKGWVPQDVADTLAAHYRWHREVEHRLQMVNDAQTHTLPPTEDGLARIAAFMGRDLAGLKVELTERLGAVHEIAEQFFTQESVTGNGSAAAVGREEGERRAMPAFDPEVIARWRSYPALRSARAQEIFDELSPQILACLARAARPLEALDAFDGFLAGLPAGVQLFSLFKANPQLIDLIADIAGTAPELARYLSRNSGVFDAVIGGDFFAPWPGAEVLEAQLTATLDVEQDYEAKLDTARRWAKEWHFGIGVHLLRGLTDAAQASEHYAELAATALKALFPHVAAEFARKHGVPPGRGACVLAMGSMGAGRLNSGSDLDVIVIYDADGVEASQGRKPLSARPYYARLTQALITAVSAQMAGGRLYEIDMRLRPSGTQGPVATSWQSFQNYQEGEAWTWEHLALTRARVVAGVGGGAAALGADIEAFRACLIAHKGAAAEVLHELAAMRARIAAAKGQADAWDVKIGAGRIQDIELFAQAALLMAGDPARDVFSGLAAAEATGWIDAAARADLEKSYRLCWTVRVVSKLLTEGRFDPEAIGRGGCALLLRETGQDDIATLSAAVVEQTGAAAAVIDAALAVDPARIRQSGKEPARPPRDEETT</sequence>